<keyword evidence="4" id="KW-1185">Reference proteome</keyword>
<feature type="signal peptide" evidence="2">
    <location>
        <begin position="1"/>
        <end position="28"/>
    </location>
</feature>
<evidence type="ECO:0000313" key="4">
    <source>
        <dbReference type="Proteomes" id="UP000623467"/>
    </source>
</evidence>
<comment type="caution">
    <text evidence="3">The sequence shown here is derived from an EMBL/GenBank/DDBJ whole genome shotgun (WGS) entry which is preliminary data.</text>
</comment>
<feature type="compositionally biased region" description="Low complexity" evidence="1">
    <location>
        <begin position="101"/>
        <end position="111"/>
    </location>
</feature>
<feature type="region of interest" description="Disordered" evidence="1">
    <location>
        <begin position="92"/>
        <end position="145"/>
    </location>
</feature>
<accession>A0A8H7DCP0</accession>
<organism evidence="3 4">
    <name type="scientific">Mycena sanguinolenta</name>
    <dbReference type="NCBI Taxonomy" id="230812"/>
    <lineage>
        <taxon>Eukaryota</taxon>
        <taxon>Fungi</taxon>
        <taxon>Dikarya</taxon>
        <taxon>Basidiomycota</taxon>
        <taxon>Agaricomycotina</taxon>
        <taxon>Agaricomycetes</taxon>
        <taxon>Agaricomycetidae</taxon>
        <taxon>Agaricales</taxon>
        <taxon>Marasmiineae</taxon>
        <taxon>Mycenaceae</taxon>
        <taxon>Mycena</taxon>
    </lineage>
</organism>
<name>A0A8H7DCP0_9AGAR</name>
<gene>
    <name evidence="3" type="ORF">MSAN_00789300</name>
</gene>
<feature type="chain" id="PRO_5034424968" evidence="2">
    <location>
        <begin position="29"/>
        <end position="309"/>
    </location>
</feature>
<protein>
    <submittedName>
        <fullName evidence="3">Uncharacterized protein</fullName>
    </submittedName>
</protein>
<proteinExistence type="predicted"/>
<evidence type="ECO:0000313" key="3">
    <source>
        <dbReference type="EMBL" id="KAF7367273.1"/>
    </source>
</evidence>
<dbReference type="AlphaFoldDB" id="A0A8H7DCP0"/>
<sequence length="309" mass="33286">MFPSIPALVGRVLATALPILLYPSSSYGTDFLAQGRPPAVARFFHHTPSNTSSCQAHLTDPFPRISTASTSTASSPPSIIRVSRSNPTFTAPTSIIRVSHPPTASSSTAPPSVGPVRVLQPASTLTGTPGSAAPPPPSIIYVSRAPPARAPGDAHAGSPLGWTVWTSFTSIFSDLIYPYIGSSACLAGRPRPDDQGHDDYEHAIVAATELFARKRPGVLLNTQTNAIICATIVVHWAIRRIAGFSNAIFLAHAPALHRFYEQRQRLLFAAANRSDVTFFAQATAADLVEREPERAQRWENGLRMFKVWE</sequence>
<dbReference type="EMBL" id="JACAZH010000005">
    <property type="protein sequence ID" value="KAF7367273.1"/>
    <property type="molecule type" value="Genomic_DNA"/>
</dbReference>
<reference evidence="3" key="1">
    <citation type="submission" date="2020-05" db="EMBL/GenBank/DDBJ databases">
        <title>Mycena genomes resolve the evolution of fungal bioluminescence.</title>
        <authorList>
            <person name="Tsai I.J."/>
        </authorList>
    </citation>
    <scope>NUCLEOTIDE SEQUENCE</scope>
    <source>
        <strain evidence="3">160909Yilan</strain>
    </source>
</reference>
<evidence type="ECO:0000256" key="1">
    <source>
        <dbReference type="SAM" id="MobiDB-lite"/>
    </source>
</evidence>
<keyword evidence="2" id="KW-0732">Signal</keyword>
<evidence type="ECO:0000256" key="2">
    <source>
        <dbReference type="SAM" id="SignalP"/>
    </source>
</evidence>
<dbReference type="Proteomes" id="UP000623467">
    <property type="component" value="Unassembled WGS sequence"/>
</dbReference>